<dbReference type="Proteomes" id="UP000070255">
    <property type="component" value="Unassembled WGS sequence"/>
</dbReference>
<evidence type="ECO:0000313" key="1">
    <source>
        <dbReference type="EMBL" id="KWZ43428.1"/>
    </source>
</evidence>
<dbReference type="EMBL" id="LNJQ01000001">
    <property type="protein sequence ID" value="KWZ43428.1"/>
    <property type="molecule type" value="Genomic_DNA"/>
</dbReference>
<keyword evidence="2" id="KW-1185">Reference proteome</keyword>
<dbReference type="RefSeq" id="WP_060820906.1">
    <property type="nucleotide sequence ID" value="NZ_LNJQ01000001.1"/>
</dbReference>
<gene>
    <name evidence="1" type="ORF">WS72_11520</name>
</gene>
<evidence type="ECO:0000313" key="2">
    <source>
        <dbReference type="Proteomes" id="UP000070255"/>
    </source>
</evidence>
<accession>A0ABR5TEP0</accession>
<comment type="caution">
    <text evidence="1">The sequence shown here is derived from an EMBL/GenBank/DDBJ whole genome shotgun (WGS) entry which is preliminary data.</text>
</comment>
<name>A0ABR5TEP0_9BURK</name>
<sequence length="83" mass="9128">MANNNEQLLRELESFRFGVLVALGSLKAAIQESPGFNQTALEDCVSYFLANPPSSGDRESFEGPLKSLLGDRSDLLKAVLRRE</sequence>
<organism evidence="1 2">
    <name type="scientific">Burkholderia savannae</name>
    <dbReference type="NCBI Taxonomy" id="1637837"/>
    <lineage>
        <taxon>Bacteria</taxon>
        <taxon>Pseudomonadati</taxon>
        <taxon>Pseudomonadota</taxon>
        <taxon>Betaproteobacteria</taxon>
        <taxon>Burkholderiales</taxon>
        <taxon>Burkholderiaceae</taxon>
        <taxon>Burkholderia</taxon>
        <taxon>pseudomallei group</taxon>
    </lineage>
</organism>
<proteinExistence type="predicted"/>
<reference evidence="1 2" key="1">
    <citation type="submission" date="2015-11" db="EMBL/GenBank/DDBJ databases">
        <authorList>
            <person name="Sahl J."/>
            <person name="Wagner D."/>
            <person name="Keim P."/>
        </authorList>
    </citation>
    <scope>NUCLEOTIDE SEQUENCE [LARGE SCALE GENOMIC DNA]</scope>
    <source>
        <strain evidence="1 2">BDU18</strain>
    </source>
</reference>
<protein>
    <submittedName>
        <fullName evidence="1">Uncharacterized protein</fullName>
    </submittedName>
</protein>